<dbReference type="EC" id="3.5.4.5" evidence="6"/>
<keyword evidence="7" id="KW-1185">Reference proteome</keyword>
<dbReference type="Gene3D" id="3.40.140.10">
    <property type="entry name" value="Cytidine Deaminase, domain 2"/>
    <property type="match status" value="1"/>
</dbReference>
<dbReference type="InterPro" id="IPR002125">
    <property type="entry name" value="CMP_dCMP_dom"/>
</dbReference>
<organism evidence="6 7">
    <name type="scientific">Polluticaenibacter yanchengensis</name>
    <dbReference type="NCBI Taxonomy" id="3014562"/>
    <lineage>
        <taxon>Bacteria</taxon>
        <taxon>Pseudomonadati</taxon>
        <taxon>Bacteroidota</taxon>
        <taxon>Chitinophagia</taxon>
        <taxon>Chitinophagales</taxon>
        <taxon>Chitinophagaceae</taxon>
        <taxon>Polluticaenibacter</taxon>
    </lineage>
</organism>
<feature type="domain" description="CMP/dCMP-type deaminase" evidence="5">
    <location>
        <begin position="20"/>
        <end position="157"/>
    </location>
</feature>
<keyword evidence="4" id="KW-0862">Zinc</keyword>
<name>A0ABT4UMA0_9BACT</name>
<dbReference type="InterPro" id="IPR050202">
    <property type="entry name" value="Cyt/Deoxycyt_deaminase"/>
</dbReference>
<evidence type="ECO:0000256" key="3">
    <source>
        <dbReference type="ARBA" id="ARBA00022801"/>
    </source>
</evidence>
<evidence type="ECO:0000259" key="5">
    <source>
        <dbReference type="PROSITE" id="PS51747"/>
    </source>
</evidence>
<evidence type="ECO:0000256" key="4">
    <source>
        <dbReference type="ARBA" id="ARBA00022833"/>
    </source>
</evidence>
<dbReference type="PANTHER" id="PTHR11644:SF2">
    <property type="entry name" value="CYTIDINE DEAMINASE"/>
    <property type="match status" value="1"/>
</dbReference>
<dbReference type="SUPFAM" id="SSF53927">
    <property type="entry name" value="Cytidine deaminase-like"/>
    <property type="match status" value="1"/>
</dbReference>
<dbReference type="RefSeq" id="WP_407032296.1">
    <property type="nucleotide sequence ID" value="NZ_JAQGEF010000020.1"/>
</dbReference>
<dbReference type="EMBL" id="JAQGEF010000020">
    <property type="protein sequence ID" value="MDA3615967.1"/>
    <property type="molecule type" value="Genomic_DNA"/>
</dbReference>
<dbReference type="Pfam" id="PF00383">
    <property type="entry name" value="dCMP_cyt_deam_1"/>
    <property type="match status" value="1"/>
</dbReference>
<evidence type="ECO:0000313" key="6">
    <source>
        <dbReference type="EMBL" id="MDA3615967.1"/>
    </source>
</evidence>
<dbReference type="CDD" id="cd01283">
    <property type="entry name" value="cytidine_deaminase"/>
    <property type="match status" value="1"/>
</dbReference>
<evidence type="ECO:0000256" key="2">
    <source>
        <dbReference type="ARBA" id="ARBA00022723"/>
    </source>
</evidence>
<evidence type="ECO:0000256" key="1">
    <source>
        <dbReference type="ARBA" id="ARBA00006576"/>
    </source>
</evidence>
<dbReference type="Proteomes" id="UP001210231">
    <property type="component" value="Unassembled WGS sequence"/>
</dbReference>
<dbReference type="PROSITE" id="PS51747">
    <property type="entry name" value="CYT_DCMP_DEAMINASES_2"/>
    <property type="match status" value="1"/>
</dbReference>
<keyword evidence="3 6" id="KW-0378">Hydrolase</keyword>
<protein>
    <submittedName>
        <fullName evidence="6">Cytidine deaminase</fullName>
        <ecNumber evidence="6">3.5.4.5</ecNumber>
    </submittedName>
</protein>
<comment type="similarity">
    <text evidence="1">Belongs to the cytidine and deoxycytidylate deaminase family.</text>
</comment>
<reference evidence="6 7" key="1">
    <citation type="submission" date="2022-12" db="EMBL/GenBank/DDBJ databases">
        <title>Chitinophagaceae gen. sp. nov., a new member of the family Chitinophagaceae, isolated from soil in a chemical factory.</title>
        <authorList>
            <person name="Ke Z."/>
        </authorList>
    </citation>
    <scope>NUCLEOTIDE SEQUENCE [LARGE SCALE GENOMIC DNA]</scope>
    <source>
        <strain evidence="6 7">LY-5</strain>
    </source>
</reference>
<evidence type="ECO:0000313" key="7">
    <source>
        <dbReference type="Proteomes" id="UP001210231"/>
    </source>
</evidence>
<sequence>MNKTIEVRYTEYNDISELTSADAALLEKARATTANAYAPYSGFLVGAAASLFNGEIVTGTNQENASFPAGICAERVLLSAASSIFPNEGIHTMAISYHNTKGHSDKPVSPCGICRQSLLEFEGRTGKPMRILLSGMSGKVLEINSAKALLPFSFTAEDMK</sequence>
<keyword evidence="2" id="KW-0479">Metal-binding</keyword>
<dbReference type="GO" id="GO:0004126">
    <property type="term" value="F:cytidine deaminase activity"/>
    <property type="evidence" value="ECO:0007669"/>
    <property type="project" value="UniProtKB-EC"/>
</dbReference>
<dbReference type="InterPro" id="IPR016193">
    <property type="entry name" value="Cytidine_deaminase-like"/>
</dbReference>
<accession>A0ABT4UMA0</accession>
<proteinExistence type="inferred from homology"/>
<dbReference type="PANTHER" id="PTHR11644">
    <property type="entry name" value="CYTIDINE DEAMINASE"/>
    <property type="match status" value="1"/>
</dbReference>
<dbReference type="PROSITE" id="PS00903">
    <property type="entry name" value="CYT_DCMP_DEAMINASES_1"/>
    <property type="match status" value="1"/>
</dbReference>
<gene>
    <name evidence="6" type="ORF">O3P16_14225</name>
</gene>
<dbReference type="NCBIfam" id="NF004064">
    <property type="entry name" value="PRK05578.1"/>
    <property type="match status" value="1"/>
</dbReference>
<dbReference type="InterPro" id="IPR016192">
    <property type="entry name" value="APOBEC/CMP_deaminase_Zn-bd"/>
</dbReference>
<comment type="caution">
    <text evidence="6">The sequence shown here is derived from an EMBL/GenBank/DDBJ whole genome shotgun (WGS) entry which is preliminary data.</text>
</comment>